<dbReference type="PANTHER" id="PTHR46033:SF8">
    <property type="entry name" value="PROTEIN MAINTENANCE OF MERISTEMS-LIKE"/>
    <property type="match status" value="1"/>
</dbReference>
<feature type="transmembrane region" description="Helical" evidence="1">
    <location>
        <begin position="207"/>
        <end position="225"/>
    </location>
</feature>
<evidence type="ECO:0000256" key="1">
    <source>
        <dbReference type="SAM" id="Phobius"/>
    </source>
</evidence>
<organism evidence="2 3">
    <name type="scientific">Arachis duranensis</name>
    <name type="common">Wild peanut</name>
    <dbReference type="NCBI Taxonomy" id="130453"/>
    <lineage>
        <taxon>Eukaryota</taxon>
        <taxon>Viridiplantae</taxon>
        <taxon>Streptophyta</taxon>
        <taxon>Embryophyta</taxon>
        <taxon>Tracheophyta</taxon>
        <taxon>Spermatophyta</taxon>
        <taxon>Magnoliopsida</taxon>
        <taxon>eudicotyledons</taxon>
        <taxon>Gunneridae</taxon>
        <taxon>Pentapetalae</taxon>
        <taxon>rosids</taxon>
        <taxon>fabids</taxon>
        <taxon>Fabales</taxon>
        <taxon>Fabaceae</taxon>
        <taxon>Papilionoideae</taxon>
        <taxon>50 kb inversion clade</taxon>
        <taxon>dalbergioids sensu lato</taxon>
        <taxon>Dalbergieae</taxon>
        <taxon>Pterocarpus clade</taxon>
        <taxon>Arachis</taxon>
    </lineage>
</organism>
<evidence type="ECO:0000313" key="2">
    <source>
        <dbReference type="Proteomes" id="UP000515211"/>
    </source>
</evidence>
<protein>
    <submittedName>
        <fullName evidence="3">Protein MAINTENANCE OF MERISTEMS-like</fullName>
    </submittedName>
</protein>
<dbReference type="InterPro" id="IPR044824">
    <property type="entry name" value="MAIN-like"/>
</dbReference>
<dbReference type="RefSeq" id="XP_020985782.1">
    <property type="nucleotide sequence ID" value="XM_021130123.1"/>
</dbReference>
<feature type="transmembrane region" description="Helical" evidence="1">
    <location>
        <begin position="93"/>
        <end position="116"/>
    </location>
</feature>
<reference evidence="2" key="1">
    <citation type="journal article" date="2016" name="Nat. Genet.">
        <title>The genome sequences of Arachis duranensis and Arachis ipaensis, the diploid ancestors of cultivated peanut.</title>
        <authorList>
            <person name="Bertioli D.J."/>
            <person name="Cannon S.B."/>
            <person name="Froenicke L."/>
            <person name="Huang G."/>
            <person name="Farmer A.D."/>
            <person name="Cannon E.K."/>
            <person name="Liu X."/>
            <person name="Gao D."/>
            <person name="Clevenger J."/>
            <person name="Dash S."/>
            <person name="Ren L."/>
            <person name="Moretzsohn M.C."/>
            <person name="Shirasawa K."/>
            <person name="Huang W."/>
            <person name="Vidigal B."/>
            <person name="Abernathy B."/>
            <person name="Chu Y."/>
            <person name="Niederhuth C.E."/>
            <person name="Umale P."/>
            <person name="Araujo A.C."/>
            <person name="Kozik A."/>
            <person name="Kim K.D."/>
            <person name="Burow M.D."/>
            <person name="Varshney R.K."/>
            <person name="Wang X."/>
            <person name="Zhang X."/>
            <person name="Barkley N."/>
            <person name="Guimaraes P.M."/>
            <person name="Isobe S."/>
            <person name="Guo B."/>
            <person name="Liao B."/>
            <person name="Stalker H.T."/>
            <person name="Schmitz R.J."/>
            <person name="Scheffler B.E."/>
            <person name="Leal-Bertioli S.C."/>
            <person name="Xun X."/>
            <person name="Jackson S.A."/>
            <person name="Michelmore R."/>
            <person name="Ozias-Akins P."/>
        </authorList>
    </citation>
    <scope>NUCLEOTIDE SEQUENCE [LARGE SCALE GENOMIC DNA]</scope>
    <source>
        <strain evidence="2">cv. V14167</strain>
    </source>
</reference>
<dbReference type="AlphaFoldDB" id="A0A6P5MKK1"/>
<keyword evidence="2" id="KW-1185">Reference proteome</keyword>
<sequence length="268" mass="31497">MARLCTLRSWSKFHQRDIWQWCHELLGDVPTGHVGTTKYNIKLKWIKTRLQQMPLDVPDDVLIQYARCYILYLLEGACYCRTRPTTQSTFVTYLCKAILMPSALIVGVAHVFVGYIESCAWQQITPSKIYYGLSFWALDVATPHSFPLATRWAGKKEYNDYAEQRLLRHRLRLDNLQVDEFNWLPYIDPRILLRVPAEFLGHSHGNFYTLVIPLILFWWIEFLNIDKVLHQFGGKQGPRQPSLEYRYIPSTVGPKRRWVVARPHTTKL</sequence>
<name>A0A6P5MKK1_ARADU</name>
<reference evidence="3" key="2">
    <citation type="submission" date="2025-08" db="UniProtKB">
        <authorList>
            <consortium name="RefSeq"/>
        </authorList>
    </citation>
    <scope>IDENTIFICATION</scope>
    <source>
        <tissue evidence="3">Whole plant</tissue>
    </source>
</reference>
<dbReference type="KEGG" id="adu:110274814"/>
<accession>A0A6P5MKK1</accession>
<dbReference type="GeneID" id="110274814"/>
<proteinExistence type="predicted"/>
<dbReference type="PANTHER" id="PTHR46033">
    <property type="entry name" value="PROTEIN MAIN-LIKE 2"/>
    <property type="match status" value="1"/>
</dbReference>
<dbReference type="Proteomes" id="UP000515211">
    <property type="component" value="Chromosome 8"/>
</dbReference>
<keyword evidence="1" id="KW-0812">Transmembrane</keyword>
<evidence type="ECO:0000313" key="3">
    <source>
        <dbReference type="RefSeq" id="XP_020985782.1"/>
    </source>
</evidence>
<keyword evidence="1" id="KW-0472">Membrane</keyword>
<gene>
    <name evidence="3" type="primary">LOC110274814</name>
</gene>
<keyword evidence="1" id="KW-1133">Transmembrane helix</keyword>
<dbReference type="GO" id="GO:0010073">
    <property type="term" value="P:meristem maintenance"/>
    <property type="evidence" value="ECO:0007669"/>
    <property type="project" value="InterPro"/>
</dbReference>